<accession>A0A6S7FL78</accession>
<comment type="caution">
    <text evidence="1">The sequence shown here is derived from an EMBL/GenBank/DDBJ whole genome shotgun (WGS) entry which is preliminary data.</text>
</comment>
<evidence type="ECO:0000313" key="2">
    <source>
        <dbReference type="Proteomes" id="UP001152795"/>
    </source>
</evidence>
<sequence>MAEVSEKKFWVEMDDKFMRTSIEVFALEEVKNFKLEKPEHWLGTAEQQQHLFEHIVARYLWKHVYECLPTEHSGVPSAIVLKIWADNFTNDIATGWGSMVKTFLKCISVFGVIQPEGIFCQKTIPELLKMKYHFHNMNAGSKTRIMDIRYRQVYELVDLVYFRSVENIFKKYIRKNCESEINNFKKLKINCE</sequence>
<name>A0A6S7FL78_PARCT</name>
<gene>
    <name evidence="1" type="ORF">PACLA_8A034649</name>
</gene>
<reference evidence="1" key="1">
    <citation type="submission" date="2020-04" db="EMBL/GenBank/DDBJ databases">
        <authorList>
            <person name="Alioto T."/>
            <person name="Alioto T."/>
            <person name="Gomez Garrido J."/>
        </authorList>
    </citation>
    <scope>NUCLEOTIDE SEQUENCE</scope>
    <source>
        <strain evidence="1">A484AB</strain>
    </source>
</reference>
<dbReference type="Proteomes" id="UP001152795">
    <property type="component" value="Unassembled WGS sequence"/>
</dbReference>
<keyword evidence="2" id="KW-1185">Reference proteome</keyword>
<dbReference type="EMBL" id="CACRXK020000082">
    <property type="protein sequence ID" value="CAB3977972.1"/>
    <property type="molecule type" value="Genomic_DNA"/>
</dbReference>
<evidence type="ECO:0000313" key="1">
    <source>
        <dbReference type="EMBL" id="CAB3977972.1"/>
    </source>
</evidence>
<proteinExistence type="predicted"/>
<dbReference type="AlphaFoldDB" id="A0A6S7FL78"/>
<organism evidence="1 2">
    <name type="scientific">Paramuricea clavata</name>
    <name type="common">Red gorgonian</name>
    <name type="synonym">Violescent sea-whip</name>
    <dbReference type="NCBI Taxonomy" id="317549"/>
    <lineage>
        <taxon>Eukaryota</taxon>
        <taxon>Metazoa</taxon>
        <taxon>Cnidaria</taxon>
        <taxon>Anthozoa</taxon>
        <taxon>Octocorallia</taxon>
        <taxon>Malacalcyonacea</taxon>
        <taxon>Plexauridae</taxon>
        <taxon>Paramuricea</taxon>
    </lineage>
</organism>
<protein>
    <submittedName>
        <fullName evidence="1">Uncharacterized protein</fullName>
    </submittedName>
</protein>